<dbReference type="Pfam" id="PF02771">
    <property type="entry name" value="Acyl-CoA_dh_N"/>
    <property type="match status" value="1"/>
</dbReference>
<dbReference type="RefSeq" id="WP_377814599.1">
    <property type="nucleotide sequence ID" value="NZ_JBHRSJ010000022.1"/>
</dbReference>
<dbReference type="InterPro" id="IPR046373">
    <property type="entry name" value="Acyl-CoA_Oxase/DH_mid-dom_sf"/>
</dbReference>
<sequence>MNSVAVAVSTPTAAWGDEARVLAEVGRIARGPLAQAAGRIDEGHYPLDLMAALGEAGAFAAHLDSHGSRFGLALAAMQEVSRSCGSTGFLTWCQDVCGLYMEQSGNPALLERLAGHAAGRTFGGTGLSNPMKALAGIENMLLRARKVPGGYKVSGSLPWVSHIARGQYCGAIAAVERGDGSRSHEIMFLLDLDERTELKACPTFSGMEGTSTWRIQLDDYFVGEPSLIADPARPFIARIRAAFVLLQAGMATGLVQGSLDSIREVEPVLGHVNQYLHDRPDQLQAEFEELGGRIMKLAQSPFDGSKDYLLDVLDARTQGAELALRATQSALLHQGARGYLMSAAPQRRIREAQFVAIVTPAIKHLRWEMARLMKEETPA</sequence>
<comment type="caution">
    <text evidence="2">The sequence shown here is derived from an EMBL/GenBank/DDBJ whole genome shotgun (WGS) entry which is preliminary data.</text>
</comment>
<evidence type="ECO:0000259" key="1">
    <source>
        <dbReference type="Pfam" id="PF02771"/>
    </source>
</evidence>
<feature type="domain" description="Acyl-CoA dehydrogenase/oxidase N-terminal" evidence="1">
    <location>
        <begin position="20"/>
        <end position="112"/>
    </location>
</feature>
<dbReference type="Proteomes" id="UP001595457">
    <property type="component" value="Unassembled WGS sequence"/>
</dbReference>
<organism evidence="2 3">
    <name type="scientific">Azotobacter bryophylli</name>
    <dbReference type="NCBI Taxonomy" id="1986537"/>
    <lineage>
        <taxon>Bacteria</taxon>
        <taxon>Pseudomonadati</taxon>
        <taxon>Pseudomonadota</taxon>
        <taxon>Gammaproteobacteria</taxon>
        <taxon>Pseudomonadales</taxon>
        <taxon>Pseudomonadaceae</taxon>
        <taxon>Azotobacter</taxon>
    </lineage>
</organism>
<dbReference type="PANTHER" id="PTHR43884:SF12">
    <property type="entry name" value="ISOVALERYL-COA DEHYDROGENASE, MITOCHONDRIAL-RELATED"/>
    <property type="match status" value="1"/>
</dbReference>
<keyword evidence="3" id="KW-1185">Reference proteome</keyword>
<name>A0ABV7ATU2_9GAMM</name>
<dbReference type="EMBL" id="JBHRSJ010000022">
    <property type="protein sequence ID" value="MFC2972944.1"/>
    <property type="molecule type" value="Genomic_DNA"/>
</dbReference>
<reference evidence="3" key="1">
    <citation type="journal article" date="2019" name="Int. J. Syst. Evol. Microbiol.">
        <title>The Global Catalogue of Microorganisms (GCM) 10K type strain sequencing project: providing services to taxonomists for standard genome sequencing and annotation.</title>
        <authorList>
            <consortium name="The Broad Institute Genomics Platform"/>
            <consortium name="The Broad Institute Genome Sequencing Center for Infectious Disease"/>
            <person name="Wu L."/>
            <person name="Ma J."/>
        </authorList>
    </citation>
    <scope>NUCLEOTIDE SEQUENCE [LARGE SCALE GENOMIC DNA]</scope>
    <source>
        <strain evidence="3">KCTC 62195</strain>
    </source>
</reference>
<dbReference type="InterPro" id="IPR013786">
    <property type="entry name" value="AcylCoA_DH/ox_N"/>
</dbReference>
<protein>
    <submittedName>
        <fullName evidence="2">Acyl-CoA dehydrogenase family protein</fullName>
    </submittedName>
</protein>
<proteinExistence type="predicted"/>
<dbReference type="PANTHER" id="PTHR43884">
    <property type="entry name" value="ACYL-COA DEHYDROGENASE"/>
    <property type="match status" value="1"/>
</dbReference>
<dbReference type="InterPro" id="IPR009100">
    <property type="entry name" value="AcylCoA_DH/oxidase_NM_dom_sf"/>
</dbReference>
<dbReference type="Gene3D" id="1.10.540.10">
    <property type="entry name" value="Acyl-CoA dehydrogenase/oxidase, N-terminal domain"/>
    <property type="match status" value="1"/>
</dbReference>
<dbReference type="Gene3D" id="2.40.110.10">
    <property type="entry name" value="Butyryl-CoA Dehydrogenase, subunit A, domain 2"/>
    <property type="match status" value="1"/>
</dbReference>
<evidence type="ECO:0000313" key="3">
    <source>
        <dbReference type="Proteomes" id="UP001595457"/>
    </source>
</evidence>
<evidence type="ECO:0000313" key="2">
    <source>
        <dbReference type="EMBL" id="MFC2972944.1"/>
    </source>
</evidence>
<accession>A0ABV7ATU2</accession>
<gene>
    <name evidence="2" type="ORF">ACFOJE_12055</name>
</gene>
<dbReference type="SUPFAM" id="SSF56645">
    <property type="entry name" value="Acyl-CoA dehydrogenase NM domain-like"/>
    <property type="match status" value="1"/>
</dbReference>
<dbReference type="InterPro" id="IPR037069">
    <property type="entry name" value="AcylCoA_DH/ox_N_sf"/>
</dbReference>